<dbReference type="PROSITE" id="PS50815">
    <property type="entry name" value="HORMA"/>
    <property type="match status" value="1"/>
</dbReference>
<dbReference type="InterPro" id="IPR045091">
    <property type="entry name" value="Mad2-like"/>
</dbReference>
<gene>
    <name evidence="4" type="ORF">FJTKL_14331</name>
</gene>
<evidence type="ECO:0000313" key="4">
    <source>
        <dbReference type="EMBL" id="KAL2278607.1"/>
    </source>
</evidence>
<comment type="caution">
    <text evidence="4">The sequence shown here is derived from an EMBL/GenBank/DDBJ whole genome shotgun (WGS) entry which is preliminary data.</text>
</comment>
<evidence type="ECO:0000256" key="2">
    <source>
        <dbReference type="SAM" id="MobiDB-lite"/>
    </source>
</evidence>
<dbReference type="InterPro" id="IPR003511">
    <property type="entry name" value="HORMA_dom"/>
</dbReference>
<proteinExistence type="inferred from homology"/>
<dbReference type="EMBL" id="JBAWTH010000085">
    <property type="protein sequence ID" value="KAL2278608.1"/>
    <property type="molecule type" value="Genomic_DNA"/>
</dbReference>
<dbReference type="PANTHER" id="PTHR11842:SF10">
    <property type="entry name" value="MITOTIC SPINDLE ASSEMBLY CHECKPOINT PROTEIN MAD2B"/>
    <property type="match status" value="1"/>
</dbReference>
<organism evidence="4 5">
    <name type="scientific">Diaporthe vaccinii</name>
    <dbReference type="NCBI Taxonomy" id="105482"/>
    <lineage>
        <taxon>Eukaryota</taxon>
        <taxon>Fungi</taxon>
        <taxon>Dikarya</taxon>
        <taxon>Ascomycota</taxon>
        <taxon>Pezizomycotina</taxon>
        <taxon>Sordariomycetes</taxon>
        <taxon>Sordariomycetidae</taxon>
        <taxon>Diaporthales</taxon>
        <taxon>Diaporthaceae</taxon>
        <taxon>Diaporthe</taxon>
        <taxon>Diaporthe eres species complex</taxon>
    </lineage>
</organism>
<evidence type="ECO:0000256" key="1">
    <source>
        <dbReference type="ARBA" id="ARBA00010348"/>
    </source>
</evidence>
<dbReference type="PANTHER" id="PTHR11842">
    <property type="entry name" value="MITOTIC SPINDLE ASSEMBLY CHECKPOINT PROTEIN MAD2"/>
    <property type="match status" value="1"/>
</dbReference>
<comment type="similarity">
    <text evidence="1">Belongs to the MAD2 family.</text>
</comment>
<protein>
    <recommendedName>
        <fullName evidence="3">HORMA domain-containing protein</fullName>
    </recommendedName>
</protein>
<dbReference type="SUPFAM" id="SSF56019">
    <property type="entry name" value="The spindle assembly checkpoint protein mad2"/>
    <property type="match status" value="1"/>
</dbReference>
<evidence type="ECO:0000259" key="3">
    <source>
        <dbReference type="PROSITE" id="PS50815"/>
    </source>
</evidence>
<dbReference type="Gene3D" id="3.30.900.10">
    <property type="entry name" value="HORMA domain"/>
    <property type="match status" value="1"/>
</dbReference>
<feature type="region of interest" description="Disordered" evidence="2">
    <location>
        <begin position="1"/>
        <end position="26"/>
    </location>
</feature>
<feature type="region of interest" description="Disordered" evidence="2">
    <location>
        <begin position="247"/>
        <end position="276"/>
    </location>
</feature>
<feature type="region of interest" description="Disordered" evidence="2">
    <location>
        <begin position="163"/>
        <end position="197"/>
    </location>
</feature>
<name>A0ABR4E844_9PEZI</name>
<dbReference type="Pfam" id="PF02301">
    <property type="entry name" value="HORMA"/>
    <property type="match status" value="1"/>
</dbReference>
<dbReference type="Proteomes" id="UP001600888">
    <property type="component" value="Unassembled WGS sequence"/>
</dbReference>
<evidence type="ECO:0000313" key="5">
    <source>
        <dbReference type="Proteomes" id="UP001600888"/>
    </source>
</evidence>
<dbReference type="InterPro" id="IPR036570">
    <property type="entry name" value="HORMA_dom_sf"/>
</dbReference>
<sequence length="375" mass="41235">MSMPPPPVPGPLPHALPGEEDPLPPQTIEVPITEARTLFNSFSSFLTVSIHTILYYRSIYPKQTFLSAKAFNLPVHQSRHPKVCSWINDAVDAVMAQAAKGSVERVAVVIHAPLQPAPSKDSPDQQLAPGSVLERWMFDVSRFPAWPGGIEAMRNFRGEERGVDQLQEDEEDAEEEVGSGDDNPEDAAPDTAAAEGDQAGLVNWTDVDEQLRGAVRRLAYAGETMEALPPGCSFTVAVELRDEARAPIGHPQPWIPSQPDLQPGSRTRPRKAVGVGSTKTIPVRTVEAGPLFFECWVEEGRTKVNFEMASHTRISIASKMWPWMQHTSSDQTAARLRSSRRSGCCCQLLESCRYSNWHGLGANISQCPSTRLRGH</sequence>
<feature type="compositionally biased region" description="Pro residues" evidence="2">
    <location>
        <begin position="1"/>
        <end position="14"/>
    </location>
</feature>
<reference evidence="4 5" key="1">
    <citation type="submission" date="2024-03" db="EMBL/GenBank/DDBJ databases">
        <title>A high-quality draft genome sequence of Diaporthe vaccinii, a causative agent of upright dieback and viscid rot disease in cranberry plants.</title>
        <authorList>
            <person name="Sarrasin M."/>
            <person name="Lang B.F."/>
            <person name="Burger G."/>
        </authorList>
    </citation>
    <scope>NUCLEOTIDE SEQUENCE [LARGE SCALE GENOMIC DNA]</scope>
    <source>
        <strain evidence="4 5">IS7</strain>
    </source>
</reference>
<feature type="domain" description="HORMA" evidence="3">
    <location>
        <begin position="36"/>
        <end position="297"/>
    </location>
</feature>
<accession>A0ABR4E844</accession>
<feature type="compositionally biased region" description="Acidic residues" evidence="2">
    <location>
        <begin position="166"/>
        <end position="188"/>
    </location>
</feature>
<dbReference type="EMBL" id="JBAWTH010000085">
    <property type="protein sequence ID" value="KAL2278607.1"/>
    <property type="molecule type" value="Genomic_DNA"/>
</dbReference>
<keyword evidence="5" id="KW-1185">Reference proteome</keyword>